<dbReference type="Gene3D" id="3.30.70.270">
    <property type="match status" value="2"/>
</dbReference>
<dbReference type="InterPro" id="IPR041373">
    <property type="entry name" value="RT_RNaseH"/>
</dbReference>
<dbReference type="SUPFAM" id="SSF57756">
    <property type="entry name" value="Retrovirus zinc finger-like domains"/>
    <property type="match status" value="1"/>
</dbReference>
<keyword evidence="2" id="KW-0645">Protease</keyword>
<dbReference type="CDD" id="cd01647">
    <property type="entry name" value="RT_LTR"/>
    <property type="match status" value="1"/>
</dbReference>
<reference evidence="23" key="3">
    <citation type="submission" date="2006-01" db="EMBL/GenBank/DDBJ databases">
        <authorList>
            <person name="Buell R."/>
        </authorList>
    </citation>
    <scope>NUCLEOTIDE SEQUENCE</scope>
</reference>
<dbReference type="InterPro" id="IPR001584">
    <property type="entry name" value="Integrase_cat-core"/>
</dbReference>
<evidence type="ECO:0000259" key="20">
    <source>
        <dbReference type="PROSITE" id="PS50158"/>
    </source>
</evidence>
<gene>
    <name evidence="23" type="ordered locus">LOC_Os12g43179</name>
</gene>
<dbReference type="SUPFAM" id="SSF54160">
    <property type="entry name" value="Chromo domain-like"/>
    <property type="match status" value="1"/>
</dbReference>
<dbReference type="PROSITE" id="PS50994">
    <property type="entry name" value="INTEGRASE"/>
    <property type="match status" value="1"/>
</dbReference>
<feature type="domain" description="Chromo" evidence="19">
    <location>
        <begin position="1575"/>
        <end position="1620"/>
    </location>
</feature>
<evidence type="ECO:0000256" key="11">
    <source>
        <dbReference type="ARBA" id="ARBA00022908"/>
    </source>
</evidence>
<dbReference type="CDD" id="cd09274">
    <property type="entry name" value="RNase_HI_RT_Ty3"/>
    <property type="match status" value="1"/>
</dbReference>
<evidence type="ECO:0000256" key="4">
    <source>
        <dbReference type="ARBA" id="ARBA00022695"/>
    </source>
</evidence>
<dbReference type="SUPFAM" id="SSF56672">
    <property type="entry name" value="DNA/RNA polymerases"/>
    <property type="match status" value="1"/>
</dbReference>
<dbReference type="InterPro" id="IPR036397">
    <property type="entry name" value="RNaseH_sf"/>
</dbReference>
<dbReference type="GO" id="GO:0003964">
    <property type="term" value="F:RNA-directed DNA polymerase activity"/>
    <property type="evidence" value="ECO:0007669"/>
    <property type="project" value="UniProtKB-KW"/>
</dbReference>
<dbReference type="CDD" id="cd00024">
    <property type="entry name" value="CD_CSD"/>
    <property type="match status" value="1"/>
</dbReference>
<dbReference type="InterPro" id="IPR001878">
    <property type="entry name" value="Znf_CCHC"/>
</dbReference>
<dbReference type="EC" id="2.7.7.49" evidence="1"/>
<sequence>MGVPRSEGYVIELHRLMRRLRYPRFPIYRVRWCGPVWEARVEVHTRVPLESDYSFPTRHRHDLPETAMQDAAREAFLRLSSIQRAELASTEFAHHPFQEESNSVCTVQDTPCCYNPIVTRLSRWAEAVDDFYEEALLEIDDQQRRVGELETEVTNLTVQQLQLEEEHQAWGSEIDSLKAQLQTEGTDTEPEIEPDITDPSEDETPVHRITFVGGPHTLSTARKSTRPPGKKPKPDPEMASRHRASTSNEETQVPDLTTLAGVMATQTQLLQAIANNQGNRGGSSFGEFMRTKPPTFATADEPMGAEDWLRNIKKKLTLVRMREADKVIFAVNQLEGPAGDWWDTYKEAREEDAGEPTWEEFTAAFRENFVPAAVMRMKKNEFRRLRQGNTTVQEYLNRFTQLARYAIGDLADEEEKIDKLENDQRTVEHNRKRRLAMNRPPQGVPQRLKGATSSGRKPTIVATNRPAAPSNFNRPVAVQNRTPTPTLAAPGVKKNVDCFNCGEYGHYANTCPHPRKTPVRTGANAMTVRGTATPAVGRGLFKTPQTNRTATGFGRGQVNHVRAEEAQEDKGVLMGMFSINSSPVKVLFDSGASHSFISLEASQKHNLTLVGLRKPMIVHSPGGEITVSHACINIPIRLRDVVFPSNLIVVIPQTLDVILGMDWLTKNRGVIDCRRREVTLTTPWGSDIRATMDQDPRLAERAGGIFTMLPMKGMPIVQRLPDVFPEDLPGMPPDRDIEFIIDLIPGTAPISKRPYRMPVNELEELKKQIRELQEKGFVCPSSSPWGAPVLFVKKKDGSMRMCVNYRSLNEVTIKNKYPLPRIDDLFDQLKGAKVFSKIDLRSGYHQLKIRTGDIPKTAFSTRYGLYEFTVMSFGLTNASAYFMNLMNKVFMDYLDKFVVVFIDDILIYFKDEEEHAEHLRLVLEKLRKHKLYAKFSKCEFWLKEVAFLGHVISAGGVAVDPAKVEAVTEWKAPKSVTEIRSFLGLAGYYRRFIEGFSKIARPMTQLLKKEKEFVWSEQCKESFEQLKEKLTSAPILVLPDNRKDFVIYCDASRQGLGGVLMQDGKVVAYASRQLRPHEENYPTHDLELAAVVHALKIWRHYLIGNHCDIYTDHKSLKYIFTQSDLNLRQRRWLELIKDYDLEVHYHPGKANVVADALSRKSHCNHLRMEEMAPELKEEIAQLNLHIVLRGRINTLDIRPLLRTQIEEAQRENREIQEVKERLAAGFAKEFSTDEKDVLWYKKRIFVLEQGGLRGLILKEAHESAYSLHPGSTEMYQDLKEGYWWPNMKRDVAEYVALYDVCQKVKAEHQRPAGLLQPLRIPEWKWDEIGMDFIVGLPKTATGYDSIWVIVDRLTKTARFIPVKTNYSGAKLAELYMTRIVCLHGVPKRIISDRGTQFTSHFWEKVHEALRSYLAFSTAYHPQTDGQTKRTNQTVERAVFGPDIIKEAEEKVSLIRDHLKVAQSRQKSHADTRRRNLEFKEGDYVCLKVSPMRGTKRFKVKEKLAPRYVGPFQVMARRGEVAYQLQLPENIADVHPVFRVSQLKKCLRVPEEQAPLEEIHISNDLTYPEHPVRILDEAEKRTRSKVWRMYKVQWSNHTEDEATWESEEFLRTEYLHLFENW</sequence>
<keyword evidence="8" id="KW-0255">Endonuclease</keyword>
<dbReference type="Gene3D" id="3.10.20.370">
    <property type="match status" value="1"/>
</dbReference>
<evidence type="ECO:0000256" key="1">
    <source>
        <dbReference type="ARBA" id="ARBA00012493"/>
    </source>
</evidence>
<evidence type="ECO:0000256" key="16">
    <source>
        <dbReference type="PROSITE-ProRule" id="PRU00047"/>
    </source>
</evidence>
<organism evidence="23">
    <name type="scientific">Oryza sativa subsp. japonica</name>
    <name type="common">Rice</name>
    <dbReference type="NCBI Taxonomy" id="39947"/>
    <lineage>
        <taxon>Eukaryota</taxon>
        <taxon>Viridiplantae</taxon>
        <taxon>Streptophyta</taxon>
        <taxon>Embryophyta</taxon>
        <taxon>Tracheophyta</taxon>
        <taxon>Spermatophyta</taxon>
        <taxon>Magnoliopsida</taxon>
        <taxon>Liliopsida</taxon>
        <taxon>Poales</taxon>
        <taxon>Poaceae</taxon>
        <taxon>BOP clade</taxon>
        <taxon>Oryzoideae</taxon>
        <taxon>Oryzeae</taxon>
        <taxon>Oryzinae</taxon>
        <taxon>Oryza</taxon>
        <taxon>Oryza sativa</taxon>
    </lineage>
</organism>
<evidence type="ECO:0000256" key="10">
    <source>
        <dbReference type="ARBA" id="ARBA00022842"/>
    </source>
</evidence>
<evidence type="ECO:0000256" key="13">
    <source>
        <dbReference type="ARBA" id="ARBA00022932"/>
    </source>
</evidence>
<dbReference type="Pfam" id="PF00078">
    <property type="entry name" value="RVT_1"/>
    <property type="match status" value="1"/>
</dbReference>
<evidence type="ECO:0000256" key="2">
    <source>
        <dbReference type="ARBA" id="ARBA00022670"/>
    </source>
</evidence>
<dbReference type="InterPro" id="IPR043128">
    <property type="entry name" value="Rev_trsase/Diguanyl_cyclase"/>
</dbReference>
<dbReference type="InterPro" id="IPR050951">
    <property type="entry name" value="Retrovirus_Pol_polyprotein"/>
</dbReference>
<dbReference type="InterPro" id="IPR043502">
    <property type="entry name" value="DNA/RNA_pol_sf"/>
</dbReference>
<keyword evidence="9" id="KW-0378">Hydrolase</keyword>
<dbReference type="Pfam" id="PF08284">
    <property type="entry name" value="RVP_2"/>
    <property type="match status" value="1"/>
</dbReference>
<dbReference type="Pfam" id="PF24626">
    <property type="entry name" value="SH3_Tf2-1"/>
    <property type="match status" value="1"/>
</dbReference>
<dbReference type="PANTHER" id="PTHR37984:SF5">
    <property type="entry name" value="PROTEIN NYNRIN-LIKE"/>
    <property type="match status" value="1"/>
</dbReference>
<feature type="region of interest" description="Disordered" evidence="18">
    <location>
        <begin position="438"/>
        <end position="488"/>
    </location>
</feature>
<dbReference type="Gene3D" id="4.10.60.10">
    <property type="entry name" value="Zinc finger, CCHC-type"/>
    <property type="match status" value="1"/>
</dbReference>
<evidence type="ECO:0000256" key="12">
    <source>
        <dbReference type="ARBA" id="ARBA00022918"/>
    </source>
</evidence>
<keyword evidence="11" id="KW-0229">DNA integration</keyword>
<dbReference type="Gene3D" id="3.30.420.10">
    <property type="entry name" value="Ribonuclease H-like superfamily/Ribonuclease H"/>
    <property type="match status" value="1"/>
</dbReference>
<evidence type="ECO:0000256" key="5">
    <source>
        <dbReference type="ARBA" id="ARBA00022722"/>
    </source>
</evidence>
<dbReference type="GO" id="GO:0004190">
    <property type="term" value="F:aspartic-type endopeptidase activity"/>
    <property type="evidence" value="ECO:0007669"/>
    <property type="project" value="UniProtKB-KW"/>
</dbReference>
<keyword evidence="17" id="KW-0175">Coiled coil</keyword>
<evidence type="ECO:0000256" key="3">
    <source>
        <dbReference type="ARBA" id="ARBA00022679"/>
    </source>
</evidence>
<dbReference type="SUPFAM" id="SSF53098">
    <property type="entry name" value="Ribonuclease H-like"/>
    <property type="match status" value="1"/>
</dbReference>
<protein>
    <recommendedName>
        <fullName evidence="1">RNA-directed DNA polymerase</fullName>
        <ecNumber evidence="1">2.7.7.49</ecNumber>
    </recommendedName>
</protein>
<dbReference type="Pfam" id="PF03732">
    <property type="entry name" value="Retrotrans_gag"/>
    <property type="match status" value="1"/>
</dbReference>
<dbReference type="GO" id="GO:0003887">
    <property type="term" value="F:DNA-directed DNA polymerase activity"/>
    <property type="evidence" value="ECO:0007669"/>
    <property type="project" value="UniProtKB-KW"/>
</dbReference>
<evidence type="ECO:0000256" key="9">
    <source>
        <dbReference type="ARBA" id="ARBA00022801"/>
    </source>
</evidence>
<reference evidence="23" key="2">
    <citation type="submission" date="2005-04" db="EMBL/GenBank/DDBJ databases">
        <authorList>
            <person name="Buell C.R."/>
            <person name="Wing R.A."/>
            <person name="McCombie W.A."/>
            <person name="Ouyang S."/>
        </authorList>
    </citation>
    <scope>NUCLEOTIDE SEQUENCE</scope>
</reference>
<feature type="coiled-coil region" evidence="17">
    <location>
        <begin position="403"/>
        <end position="430"/>
    </location>
</feature>
<keyword evidence="16" id="KW-0863">Zinc-finger</keyword>
<keyword evidence="4" id="KW-0548">Nucleotidyltransferase</keyword>
<dbReference type="GO" id="GO:0006310">
    <property type="term" value="P:DNA recombination"/>
    <property type="evidence" value="ECO:0007669"/>
    <property type="project" value="UniProtKB-KW"/>
</dbReference>
<dbReference type="GO" id="GO:0004519">
    <property type="term" value="F:endonuclease activity"/>
    <property type="evidence" value="ECO:0007669"/>
    <property type="project" value="UniProtKB-KW"/>
</dbReference>
<dbReference type="InterPro" id="IPR056924">
    <property type="entry name" value="SH3_Tf2-1"/>
</dbReference>
<dbReference type="FunFam" id="3.10.20.370:FF:000001">
    <property type="entry name" value="Retrovirus-related Pol polyprotein from transposon 17.6-like protein"/>
    <property type="match status" value="1"/>
</dbReference>
<accession>H2KX68</accession>
<dbReference type="InterPro" id="IPR000953">
    <property type="entry name" value="Chromo/chromo_shadow_dom"/>
</dbReference>
<name>H2KX68_ORYSJ</name>
<keyword evidence="12" id="KW-0695">RNA-directed DNA polymerase</keyword>
<dbReference type="Pfam" id="PF00098">
    <property type="entry name" value="zf-CCHC"/>
    <property type="match status" value="1"/>
</dbReference>
<evidence type="ECO:0000313" key="23">
    <source>
        <dbReference type="EMBL" id="ABG22100.1"/>
    </source>
</evidence>
<evidence type="ECO:0000256" key="18">
    <source>
        <dbReference type="SAM" id="MobiDB-lite"/>
    </source>
</evidence>
<evidence type="ECO:0000259" key="21">
    <source>
        <dbReference type="PROSITE" id="PS50878"/>
    </source>
</evidence>
<dbReference type="Gene3D" id="3.10.10.10">
    <property type="entry name" value="HIV Type 1 Reverse Transcriptase, subunit A, domain 1"/>
    <property type="match status" value="1"/>
</dbReference>
<keyword evidence="16" id="KW-0862">Zinc</keyword>
<feature type="region of interest" description="Disordered" evidence="18">
    <location>
        <begin position="181"/>
        <end position="253"/>
    </location>
</feature>
<proteinExistence type="predicted"/>
<keyword evidence="10" id="KW-0460">Magnesium</keyword>
<keyword evidence="3" id="KW-0808">Transferase</keyword>
<keyword evidence="15" id="KW-0233">DNA recombination</keyword>
<evidence type="ECO:0000259" key="19">
    <source>
        <dbReference type="PROSITE" id="PS50013"/>
    </source>
</evidence>
<dbReference type="GO" id="GO:0008270">
    <property type="term" value="F:zinc ion binding"/>
    <property type="evidence" value="ECO:0007669"/>
    <property type="project" value="UniProtKB-KW"/>
</dbReference>
<dbReference type="InterPro" id="IPR012337">
    <property type="entry name" value="RNaseH-like_sf"/>
</dbReference>
<evidence type="ECO:0000256" key="6">
    <source>
        <dbReference type="ARBA" id="ARBA00022723"/>
    </source>
</evidence>
<dbReference type="InterPro" id="IPR001969">
    <property type="entry name" value="Aspartic_peptidase_AS"/>
</dbReference>
<feature type="domain" description="Integrase catalytic" evidence="22">
    <location>
        <begin position="1313"/>
        <end position="1483"/>
    </location>
</feature>
<evidence type="ECO:0000259" key="22">
    <source>
        <dbReference type="PROSITE" id="PS50994"/>
    </source>
</evidence>
<feature type="domain" description="CCHC-type" evidence="20">
    <location>
        <begin position="498"/>
        <end position="512"/>
    </location>
</feature>
<dbReference type="SMART" id="SM00343">
    <property type="entry name" value="ZnF_C2HC"/>
    <property type="match status" value="1"/>
</dbReference>
<dbReference type="GO" id="GO:0003677">
    <property type="term" value="F:DNA binding"/>
    <property type="evidence" value="ECO:0007669"/>
    <property type="project" value="UniProtKB-KW"/>
</dbReference>
<evidence type="ECO:0000256" key="17">
    <source>
        <dbReference type="SAM" id="Coils"/>
    </source>
</evidence>
<dbReference type="InterPro" id="IPR036875">
    <property type="entry name" value="Znf_CCHC_sf"/>
</dbReference>
<evidence type="ECO:0000256" key="15">
    <source>
        <dbReference type="ARBA" id="ARBA00023172"/>
    </source>
</evidence>
<dbReference type="Pfam" id="PF17921">
    <property type="entry name" value="Integrase_H2C2"/>
    <property type="match status" value="1"/>
</dbReference>
<dbReference type="EMBL" id="DP000011">
    <property type="protein sequence ID" value="ABG22100.1"/>
    <property type="molecule type" value="Genomic_DNA"/>
</dbReference>
<dbReference type="InterPro" id="IPR005162">
    <property type="entry name" value="Retrotrans_gag_dom"/>
</dbReference>
<dbReference type="Gene3D" id="1.10.340.70">
    <property type="match status" value="1"/>
</dbReference>
<dbReference type="PANTHER" id="PTHR37984">
    <property type="entry name" value="PROTEIN CBG26694"/>
    <property type="match status" value="1"/>
</dbReference>
<dbReference type="SUPFAM" id="SSF50630">
    <property type="entry name" value="Acid proteases"/>
    <property type="match status" value="1"/>
</dbReference>
<dbReference type="PROSITE" id="PS00141">
    <property type="entry name" value="ASP_PROTEASE"/>
    <property type="match status" value="1"/>
</dbReference>
<keyword evidence="6" id="KW-0479">Metal-binding</keyword>
<dbReference type="GO" id="GO:0006508">
    <property type="term" value="P:proteolysis"/>
    <property type="evidence" value="ECO:0007669"/>
    <property type="project" value="UniProtKB-KW"/>
</dbReference>
<dbReference type="GO" id="GO:0015074">
    <property type="term" value="P:DNA integration"/>
    <property type="evidence" value="ECO:0007669"/>
    <property type="project" value="UniProtKB-KW"/>
</dbReference>
<feature type="compositionally biased region" description="Acidic residues" evidence="18">
    <location>
        <begin position="186"/>
        <end position="203"/>
    </location>
</feature>
<feature type="coiled-coil region" evidence="17">
    <location>
        <begin position="132"/>
        <end position="166"/>
    </location>
</feature>
<keyword evidence="14" id="KW-0238">DNA-binding</keyword>
<dbReference type="InterPro" id="IPR021109">
    <property type="entry name" value="Peptidase_aspartic_dom_sf"/>
</dbReference>
<keyword evidence="13" id="KW-0239">DNA-directed DNA polymerase</keyword>
<dbReference type="Pfam" id="PF17917">
    <property type="entry name" value="RT_RNaseH"/>
    <property type="match status" value="1"/>
</dbReference>
<evidence type="ECO:0000256" key="7">
    <source>
        <dbReference type="ARBA" id="ARBA00022750"/>
    </source>
</evidence>
<evidence type="ECO:0000256" key="14">
    <source>
        <dbReference type="ARBA" id="ARBA00023125"/>
    </source>
</evidence>
<feature type="domain" description="Reverse transcriptase" evidence="21">
    <location>
        <begin position="773"/>
        <end position="952"/>
    </location>
</feature>
<dbReference type="InterPro" id="IPR000477">
    <property type="entry name" value="RT_dom"/>
</dbReference>
<dbReference type="Gene3D" id="2.40.70.10">
    <property type="entry name" value="Acid Proteases"/>
    <property type="match status" value="1"/>
</dbReference>
<reference evidence="23" key="1">
    <citation type="journal article" date="2005" name="BMC Biol.">
        <title>The sequence of rice chromosomes 11 and 12, rich in disease resistance genes and recent gene duplications.</title>
        <authorList>
            <consortium name="The rice chromosomes 11 and 12 sequencing consortia"/>
        </authorList>
    </citation>
    <scope>NUCLEOTIDE SEQUENCE [LARGE SCALE GENOMIC DNA]</scope>
</reference>
<dbReference type="PROSITE" id="PS50158">
    <property type="entry name" value="ZF_CCHC"/>
    <property type="match status" value="1"/>
</dbReference>
<dbReference type="FunFam" id="3.30.70.270:FF:000020">
    <property type="entry name" value="Transposon Tf2-6 polyprotein-like Protein"/>
    <property type="match status" value="1"/>
</dbReference>
<keyword evidence="5" id="KW-0540">Nuclease</keyword>
<keyword evidence="7" id="KW-0064">Aspartyl protease</keyword>
<dbReference type="PROSITE" id="PS50013">
    <property type="entry name" value="CHROMO_2"/>
    <property type="match status" value="1"/>
</dbReference>
<evidence type="ECO:0000256" key="8">
    <source>
        <dbReference type="ARBA" id="ARBA00022759"/>
    </source>
</evidence>
<dbReference type="CDD" id="cd00303">
    <property type="entry name" value="retropepsin_like"/>
    <property type="match status" value="1"/>
</dbReference>
<dbReference type="PROSITE" id="PS50878">
    <property type="entry name" value="RT_POL"/>
    <property type="match status" value="1"/>
</dbReference>
<feature type="coiled-coil region" evidence="17">
    <location>
        <begin position="1198"/>
        <end position="1225"/>
    </location>
</feature>
<dbReference type="InterPro" id="IPR016197">
    <property type="entry name" value="Chromo-like_dom_sf"/>
</dbReference>
<dbReference type="InterPro" id="IPR041588">
    <property type="entry name" value="Integrase_H2C2"/>
</dbReference>